<keyword evidence="1" id="KW-0812">Transmembrane</keyword>
<proteinExistence type="predicted"/>
<keyword evidence="3" id="KW-1185">Reference proteome</keyword>
<sequence length="142" mass="15338">MLSDTSPERMFHTMLPFATGSLKLAGGARPLEDVWKPDYAYYRTYTALATKQISTGTVSWNGGLPYPETTGVWGQAGLSYIRRSASSGTSFGNVFMILGGCIGEFCGLTNALYLYRNACQAALVTPVLLSLLGALSWPAFDF</sequence>
<keyword evidence="1" id="KW-0472">Membrane</keyword>
<protein>
    <submittedName>
        <fullName evidence="2">Uncharacterized protein</fullName>
    </submittedName>
</protein>
<evidence type="ECO:0000313" key="2">
    <source>
        <dbReference type="EMBL" id="CAK9102055.1"/>
    </source>
</evidence>
<name>A0ABP0RRF3_9DINO</name>
<evidence type="ECO:0000256" key="1">
    <source>
        <dbReference type="SAM" id="Phobius"/>
    </source>
</evidence>
<organism evidence="2 3">
    <name type="scientific">Durusdinium trenchii</name>
    <dbReference type="NCBI Taxonomy" id="1381693"/>
    <lineage>
        <taxon>Eukaryota</taxon>
        <taxon>Sar</taxon>
        <taxon>Alveolata</taxon>
        <taxon>Dinophyceae</taxon>
        <taxon>Suessiales</taxon>
        <taxon>Symbiodiniaceae</taxon>
        <taxon>Durusdinium</taxon>
    </lineage>
</organism>
<keyword evidence="1" id="KW-1133">Transmembrane helix</keyword>
<feature type="transmembrane region" description="Helical" evidence="1">
    <location>
        <begin position="91"/>
        <end position="115"/>
    </location>
</feature>
<evidence type="ECO:0000313" key="3">
    <source>
        <dbReference type="Proteomes" id="UP001642464"/>
    </source>
</evidence>
<gene>
    <name evidence="2" type="ORF">SCF082_LOCUS47711</name>
</gene>
<dbReference type="Proteomes" id="UP001642464">
    <property type="component" value="Unassembled WGS sequence"/>
</dbReference>
<reference evidence="2 3" key="1">
    <citation type="submission" date="2024-02" db="EMBL/GenBank/DDBJ databases">
        <authorList>
            <person name="Chen Y."/>
            <person name="Shah S."/>
            <person name="Dougan E. K."/>
            <person name="Thang M."/>
            <person name="Chan C."/>
        </authorList>
    </citation>
    <scope>NUCLEOTIDE SEQUENCE [LARGE SCALE GENOMIC DNA]</scope>
</reference>
<accession>A0ABP0RRF3</accession>
<feature type="transmembrane region" description="Helical" evidence="1">
    <location>
        <begin position="121"/>
        <end position="140"/>
    </location>
</feature>
<comment type="caution">
    <text evidence="2">The sequence shown here is derived from an EMBL/GenBank/DDBJ whole genome shotgun (WGS) entry which is preliminary data.</text>
</comment>
<dbReference type="EMBL" id="CAXAMM010041957">
    <property type="protein sequence ID" value="CAK9102055.1"/>
    <property type="molecule type" value="Genomic_DNA"/>
</dbReference>